<comment type="caution">
    <text evidence="1">The sequence shown here is derived from an EMBL/GenBank/DDBJ whole genome shotgun (WGS) entry which is preliminary data.</text>
</comment>
<evidence type="ECO:0000313" key="2">
    <source>
        <dbReference type="Proteomes" id="UP000238479"/>
    </source>
</evidence>
<dbReference type="Proteomes" id="UP000238479">
    <property type="component" value="Chromosome 5"/>
</dbReference>
<evidence type="ECO:0000313" key="1">
    <source>
        <dbReference type="EMBL" id="PRQ31138.1"/>
    </source>
</evidence>
<gene>
    <name evidence="1" type="ORF">RchiOBHm_Chr5g0032181</name>
</gene>
<proteinExistence type="predicted"/>
<dbReference type="Gramene" id="PRQ31138">
    <property type="protein sequence ID" value="PRQ31138"/>
    <property type="gene ID" value="RchiOBHm_Chr5g0032181"/>
</dbReference>
<name>A0A2P6QAC9_ROSCH</name>
<keyword evidence="2" id="KW-1185">Reference proteome</keyword>
<dbReference type="AlphaFoldDB" id="A0A2P6QAC9"/>
<dbReference type="EMBL" id="PDCK01000043">
    <property type="protein sequence ID" value="PRQ31138.1"/>
    <property type="molecule type" value="Genomic_DNA"/>
</dbReference>
<protein>
    <submittedName>
        <fullName evidence="1">Putative transcription factor C2H2 family</fullName>
    </submittedName>
</protein>
<sequence length="86" mass="9853">MSCDYCVYNFSGVVDKLQHLKEAHDKLICINCNKKFDTAFAKALKEHYKAKHTLKFSFCNKQNCLNPIFENDSSHQCVKPRPAGQA</sequence>
<reference evidence="1 2" key="1">
    <citation type="journal article" date="2018" name="Nat. Genet.">
        <title>The Rosa genome provides new insights in the design of modern roses.</title>
        <authorList>
            <person name="Bendahmane M."/>
        </authorList>
    </citation>
    <scope>NUCLEOTIDE SEQUENCE [LARGE SCALE GENOMIC DNA]</scope>
    <source>
        <strain evidence="2">cv. Old Blush</strain>
    </source>
</reference>
<accession>A0A2P6QAC9</accession>
<organism evidence="1 2">
    <name type="scientific">Rosa chinensis</name>
    <name type="common">China rose</name>
    <dbReference type="NCBI Taxonomy" id="74649"/>
    <lineage>
        <taxon>Eukaryota</taxon>
        <taxon>Viridiplantae</taxon>
        <taxon>Streptophyta</taxon>
        <taxon>Embryophyta</taxon>
        <taxon>Tracheophyta</taxon>
        <taxon>Spermatophyta</taxon>
        <taxon>Magnoliopsida</taxon>
        <taxon>eudicotyledons</taxon>
        <taxon>Gunneridae</taxon>
        <taxon>Pentapetalae</taxon>
        <taxon>rosids</taxon>
        <taxon>fabids</taxon>
        <taxon>Rosales</taxon>
        <taxon>Rosaceae</taxon>
        <taxon>Rosoideae</taxon>
        <taxon>Rosoideae incertae sedis</taxon>
        <taxon>Rosa</taxon>
    </lineage>
</organism>